<dbReference type="RefSeq" id="WP_152756894.1">
    <property type="nucleotide sequence ID" value="NZ_WHLY01000002.1"/>
</dbReference>
<keyword evidence="2" id="KW-1185">Reference proteome</keyword>
<sequence>MKQDSGDNSSNIQIAGNASFGISATEARQIAIDVFKANYYEFSEKAAKKALERAEEITDNFIKNFYEKIPHLEEKLQEPSVQSSMFIAQKEYARTGDQDLKDQLLDLLIQRIDSKERSLKQIVLDEAITIIPKLTQDQINILTLIFSAVYYNHRDIKDLNSFFNFLNIKILYFYPNNEPSYSFFTHLQFTGCCTLLSEGSTYKPFEQIIVNRYKALFIKGFTEQEYSIEFGEDSSILRPLLIRCIHNPVAFQFNAMNDEVFESQKVELNLGAIIEKAMAFQNKFLMSDSEIIELLISNNILFENFIKNWKETEIKTITPTSVGFAIAVLNYNRVTGENILVESFL</sequence>
<gene>
    <name evidence="1" type="ORF">GBK04_03515</name>
</gene>
<protein>
    <submittedName>
        <fullName evidence="1">Uncharacterized protein</fullName>
    </submittedName>
</protein>
<name>A0A7C9BA37_9BACT</name>
<dbReference type="NCBIfam" id="NF045477">
    <property type="entry name" value="LPO_1073_dom"/>
    <property type="match status" value="1"/>
</dbReference>
<comment type="caution">
    <text evidence="1">The sequence shown here is derived from an EMBL/GenBank/DDBJ whole genome shotgun (WGS) entry which is preliminary data.</text>
</comment>
<evidence type="ECO:0000313" key="1">
    <source>
        <dbReference type="EMBL" id="MPR32438.1"/>
    </source>
</evidence>
<dbReference type="InterPro" id="IPR053773">
    <property type="entry name" value="Vpar_1526-like"/>
</dbReference>
<dbReference type="Proteomes" id="UP000479293">
    <property type="component" value="Unassembled WGS sequence"/>
</dbReference>
<reference evidence="1 2" key="1">
    <citation type="submission" date="2019-10" db="EMBL/GenBank/DDBJ databases">
        <title>Draft Genome Sequence of Cytophagaceae sp. SJW1-29.</title>
        <authorList>
            <person name="Choi A."/>
        </authorList>
    </citation>
    <scope>NUCLEOTIDE SEQUENCE [LARGE SCALE GENOMIC DNA]</scope>
    <source>
        <strain evidence="1 2">SJW1-29</strain>
    </source>
</reference>
<proteinExistence type="predicted"/>
<accession>A0A7C9BA37</accession>
<dbReference type="EMBL" id="WHLY01000002">
    <property type="protein sequence ID" value="MPR32438.1"/>
    <property type="molecule type" value="Genomic_DNA"/>
</dbReference>
<organism evidence="1 2">
    <name type="scientific">Salmonirosea aquatica</name>
    <dbReference type="NCBI Taxonomy" id="2654236"/>
    <lineage>
        <taxon>Bacteria</taxon>
        <taxon>Pseudomonadati</taxon>
        <taxon>Bacteroidota</taxon>
        <taxon>Cytophagia</taxon>
        <taxon>Cytophagales</taxon>
        <taxon>Spirosomataceae</taxon>
        <taxon>Salmonirosea</taxon>
    </lineage>
</organism>
<dbReference type="AlphaFoldDB" id="A0A7C9BA37"/>
<evidence type="ECO:0000313" key="2">
    <source>
        <dbReference type="Proteomes" id="UP000479293"/>
    </source>
</evidence>